<proteinExistence type="inferred from homology"/>
<dbReference type="InterPro" id="IPR020946">
    <property type="entry name" value="Flavin_mOase-like"/>
</dbReference>
<comment type="cofactor">
    <cofactor evidence="6">
        <name>FAD</name>
        <dbReference type="ChEBI" id="CHEBI:57692"/>
    </cofactor>
</comment>
<evidence type="ECO:0000313" key="7">
    <source>
        <dbReference type="EMBL" id="GKV23898.1"/>
    </source>
</evidence>
<dbReference type="AlphaFoldDB" id="A0AAV5KH16"/>
<evidence type="ECO:0000256" key="6">
    <source>
        <dbReference type="RuleBase" id="RU361177"/>
    </source>
</evidence>
<keyword evidence="3 6" id="KW-0274">FAD</keyword>
<dbReference type="Pfam" id="PF00743">
    <property type="entry name" value="FMO-like"/>
    <property type="match status" value="1"/>
</dbReference>
<evidence type="ECO:0000256" key="1">
    <source>
        <dbReference type="ARBA" id="ARBA00009183"/>
    </source>
</evidence>
<dbReference type="EC" id="1.-.-.-" evidence="6"/>
<evidence type="ECO:0000256" key="3">
    <source>
        <dbReference type="ARBA" id="ARBA00022827"/>
    </source>
</evidence>
<dbReference type="EMBL" id="BPVZ01000064">
    <property type="protein sequence ID" value="GKV23898.1"/>
    <property type="molecule type" value="Genomic_DNA"/>
</dbReference>
<evidence type="ECO:0000256" key="5">
    <source>
        <dbReference type="ARBA" id="ARBA00023002"/>
    </source>
</evidence>
<sequence length="405" mass="46012">MQSWSLWGGTGEPFSSTRKWKIHAQDTKTLSTEIYEVDFVILCLGRLSGLPNIPEFPPNKGPQAFHGKVIHSMEYAAMDYESAAKFIKGKKITVVGFQKSAMEIAMECAVANGVENPCTVLYRTENWAVPDYFPWGVSLGNLCLNRFSELLVHKPGEGFLLSLLATVLSPVRWCFSKFVETDIRRRLPLAKFGMVPKQSFFEHINSCLISTIPEKFYDKVEEGSIRLKKAPSFSFCKDGVVIDGNEAAPIETDLVILATGFRGDKKLKDIFASQTFKDCIFGTPKAAIPLYRECIHPWIPQLAVIGFSESASNLFTSEMRCRWLAELLDGKFKLPVIKEMERDVEKWDAYWKQYSGGYYRRACIAVIHIWYNDQLCKDMGLNPRRKKGFFAELFEPYGPMDYVAS</sequence>
<gene>
    <name evidence="7" type="ORF">SLEP1_g33577</name>
</gene>
<evidence type="ECO:0000256" key="4">
    <source>
        <dbReference type="ARBA" id="ARBA00022857"/>
    </source>
</evidence>
<dbReference type="Gene3D" id="3.50.50.60">
    <property type="entry name" value="FAD/NAD(P)-binding domain"/>
    <property type="match status" value="2"/>
</dbReference>
<reference evidence="7 8" key="1">
    <citation type="journal article" date="2021" name="Commun. Biol.">
        <title>The genome of Shorea leprosula (Dipterocarpaceae) highlights the ecological relevance of drought in aseasonal tropical rainforests.</title>
        <authorList>
            <person name="Ng K.K.S."/>
            <person name="Kobayashi M.J."/>
            <person name="Fawcett J.A."/>
            <person name="Hatakeyama M."/>
            <person name="Paape T."/>
            <person name="Ng C.H."/>
            <person name="Ang C.C."/>
            <person name="Tnah L.H."/>
            <person name="Lee C.T."/>
            <person name="Nishiyama T."/>
            <person name="Sese J."/>
            <person name="O'Brien M.J."/>
            <person name="Copetti D."/>
            <person name="Mohd Noor M.I."/>
            <person name="Ong R.C."/>
            <person name="Putra M."/>
            <person name="Sireger I.Z."/>
            <person name="Indrioko S."/>
            <person name="Kosugi Y."/>
            <person name="Izuno A."/>
            <person name="Isagi Y."/>
            <person name="Lee S.L."/>
            <person name="Shimizu K.K."/>
        </authorList>
    </citation>
    <scope>NUCLEOTIDE SEQUENCE [LARGE SCALE GENOMIC DNA]</scope>
    <source>
        <strain evidence="7">214</strain>
    </source>
</reference>
<dbReference type="Proteomes" id="UP001054252">
    <property type="component" value="Unassembled WGS sequence"/>
</dbReference>
<dbReference type="SUPFAM" id="SSF51905">
    <property type="entry name" value="FAD/NAD(P)-binding domain"/>
    <property type="match status" value="2"/>
</dbReference>
<protein>
    <recommendedName>
        <fullName evidence="6">Flavin-containing monooxygenase</fullName>
        <ecNumber evidence="6">1.-.-.-</ecNumber>
    </recommendedName>
</protein>
<dbReference type="InterPro" id="IPR036188">
    <property type="entry name" value="FAD/NAD-bd_sf"/>
</dbReference>
<dbReference type="FunFam" id="3.50.50.60:FF:000226">
    <property type="entry name" value="Flavin-containing monooxygenase"/>
    <property type="match status" value="1"/>
</dbReference>
<comment type="similarity">
    <text evidence="1 6">Belongs to the FMO family.</text>
</comment>
<dbReference type="GO" id="GO:0004499">
    <property type="term" value="F:N,N-dimethylaniline monooxygenase activity"/>
    <property type="evidence" value="ECO:0007669"/>
    <property type="project" value="InterPro"/>
</dbReference>
<dbReference type="GO" id="GO:0050660">
    <property type="term" value="F:flavin adenine dinucleotide binding"/>
    <property type="evidence" value="ECO:0007669"/>
    <property type="project" value="InterPro"/>
</dbReference>
<dbReference type="InterPro" id="IPR050346">
    <property type="entry name" value="FMO-like"/>
</dbReference>
<organism evidence="7 8">
    <name type="scientific">Rubroshorea leprosula</name>
    <dbReference type="NCBI Taxonomy" id="152421"/>
    <lineage>
        <taxon>Eukaryota</taxon>
        <taxon>Viridiplantae</taxon>
        <taxon>Streptophyta</taxon>
        <taxon>Embryophyta</taxon>
        <taxon>Tracheophyta</taxon>
        <taxon>Spermatophyta</taxon>
        <taxon>Magnoliopsida</taxon>
        <taxon>eudicotyledons</taxon>
        <taxon>Gunneridae</taxon>
        <taxon>Pentapetalae</taxon>
        <taxon>rosids</taxon>
        <taxon>malvids</taxon>
        <taxon>Malvales</taxon>
        <taxon>Dipterocarpaceae</taxon>
        <taxon>Rubroshorea</taxon>
    </lineage>
</organism>
<comment type="caution">
    <text evidence="7">The sequence shown here is derived from an EMBL/GenBank/DDBJ whole genome shotgun (WGS) entry which is preliminary data.</text>
</comment>
<keyword evidence="2 6" id="KW-0285">Flavoprotein</keyword>
<keyword evidence="4" id="KW-0521">NADP</keyword>
<dbReference type="PIRSF" id="PIRSF000332">
    <property type="entry name" value="FMO"/>
    <property type="match status" value="1"/>
</dbReference>
<name>A0AAV5KH16_9ROSI</name>
<keyword evidence="6" id="KW-0503">Monooxygenase</keyword>
<evidence type="ECO:0000256" key="2">
    <source>
        <dbReference type="ARBA" id="ARBA00022630"/>
    </source>
</evidence>
<dbReference type="PANTHER" id="PTHR23023">
    <property type="entry name" value="DIMETHYLANILINE MONOOXYGENASE"/>
    <property type="match status" value="1"/>
</dbReference>
<dbReference type="GO" id="GO:0050661">
    <property type="term" value="F:NADP binding"/>
    <property type="evidence" value="ECO:0007669"/>
    <property type="project" value="InterPro"/>
</dbReference>
<dbReference type="InterPro" id="IPR000960">
    <property type="entry name" value="Flavin_mOase"/>
</dbReference>
<keyword evidence="5 6" id="KW-0560">Oxidoreductase</keyword>
<keyword evidence="8" id="KW-1185">Reference proteome</keyword>
<accession>A0AAV5KH16</accession>
<evidence type="ECO:0000313" key="8">
    <source>
        <dbReference type="Proteomes" id="UP001054252"/>
    </source>
</evidence>